<evidence type="ECO:0000259" key="8">
    <source>
        <dbReference type="PROSITE" id="PS50850"/>
    </source>
</evidence>
<dbReference type="InterPro" id="IPR020846">
    <property type="entry name" value="MFS_dom"/>
</dbReference>
<name>A0ABN9XVH1_9DINO</name>
<gene>
    <name evidence="9" type="ORF">PCOR1329_LOCUS79291</name>
</gene>
<feature type="compositionally biased region" description="Low complexity" evidence="6">
    <location>
        <begin position="18"/>
        <end position="37"/>
    </location>
</feature>
<accession>A0ABN9XVH1</accession>
<organism evidence="9 10">
    <name type="scientific">Prorocentrum cordatum</name>
    <dbReference type="NCBI Taxonomy" id="2364126"/>
    <lineage>
        <taxon>Eukaryota</taxon>
        <taxon>Sar</taxon>
        <taxon>Alveolata</taxon>
        <taxon>Dinophyceae</taxon>
        <taxon>Prorocentrales</taxon>
        <taxon>Prorocentraceae</taxon>
        <taxon>Prorocentrum</taxon>
    </lineage>
</organism>
<keyword evidence="3 7" id="KW-0812">Transmembrane</keyword>
<feature type="region of interest" description="Disordered" evidence="6">
    <location>
        <begin position="13"/>
        <end position="49"/>
    </location>
</feature>
<comment type="caution">
    <text evidence="9">The sequence shown here is derived from an EMBL/GenBank/DDBJ whole genome shotgun (WGS) entry which is preliminary data.</text>
</comment>
<keyword evidence="5 7" id="KW-0472">Membrane</keyword>
<proteinExistence type="predicted"/>
<evidence type="ECO:0000313" key="10">
    <source>
        <dbReference type="Proteomes" id="UP001189429"/>
    </source>
</evidence>
<evidence type="ECO:0000256" key="5">
    <source>
        <dbReference type="ARBA" id="ARBA00023136"/>
    </source>
</evidence>
<keyword evidence="10" id="KW-1185">Reference proteome</keyword>
<dbReference type="PANTHER" id="PTHR23511:SF34">
    <property type="entry name" value="SYNAPTIC VESICLE GLYCOPROTEIN 2"/>
    <property type="match status" value="1"/>
</dbReference>
<dbReference type="Gene3D" id="1.20.1250.20">
    <property type="entry name" value="MFS general substrate transporter like domains"/>
    <property type="match status" value="1"/>
</dbReference>
<keyword evidence="4 7" id="KW-1133">Transmembrane helix</keyword>
<feature type="transmembrane region" description="Helical" evidence="7">
    <location>
        <begin position="367"/>
        <end position="389"/>
    </location>
</feature>
<evidence type="ECO:0000256" key="3">
    <source>
        <dbReference type="ARBA" id="ARBA00022692"/>
    </source>
</evidence>
<feature type="transmembrane region" description="Helical" evidence="7">
    <location>
        <begin position="153"/>
        <end position="175"/>
    </location>
</feature>
<dbReference type="Pfam" id="PF00083">
    <property type="entry name" value="Sugar_tr"/>
    <property type="match status" value="1"/>
</dbReference>
<evidence type="ECO:0000313" key="9">
    <source>
        <dbReference type="EMBL" id="CAK0902791.1"/>
    </source>
</evidence>
<reference evidence="9" key="1">
    <citation type="submission" date="2023-10" db="EMBL/GenBank/DDBJ databases">
        <authorList>
            <person name="Chen Y."/>
            <person name="Shah S."/>
            <person name="Dougan E. K."/>
            <person name="Thang M."/>
            <person name="Chan C."/>
        </authorList>
    </citation>
    <scope>NUCLEOTIDE SEQUENCE [LARGE SCALE GENOMIC DNA]</scope>
</reference>
<dbReference type="SUPFAM" id="SSF103473">
    <property type="entry name" value="MFS general substrate transporter"/>
    <property type="match status" value="1"/>
</dbReference>
<feature type="transmembrane region" description="Helical" evidence="7">
    <location>
        <begin position="339"/>
        <end position="360"/>
    </location>
</feature>
<evidence type="ECO:0000256" key="1">
    <source>
        <dbReference type="ARBA" id="ARBA00004141"/>
    </source>
</evidence>
<feature type="domain" description="Major facilitator superfamily (MFS) profile" evidence="8">
    <location>
        <begin position="86"/>
        <end position="456"/>
    </location>
</feature>
<evidence type="ECO:0000256" key="4">
    <source>
        <dbReference type="ARBA" id="ARBA00022989"/>
    </source>
</evidence>
<feature type="transmembrane region" description="Helical" evidence="7">
    <location>
        <begin position="250"/>
        <end position="273"/>
    </location>
</feature>
<dbReference type="EMBL" id="CAUYUJ010021117">
    <property type="protein sequence ID" value="CAK0902791.1"/>
    <property type="molecule type" value="Genomic_DNA"/>
</dbReference>
<keyword evidence="2" id="KW-0813">Transport</keyword>
<protein>
    <recommendedName>
        <fullName evidence="8">Major facilitator superfamily (MFS) profile domain-containing protein</fullName>
    </recommendedName>
</protein>
<evidence type="ECO:0000256" key="7">
    <source>
        <dbReference type="SAM" id="Phobius"/>
    </source>
</evidence>
<sequence length="456" mass="47804">MQRGFPNFARWAEATRKSSSATGSSVAAAAGEETTGSPVRGERAAGSGGSAGSAWAEHCGAAAAGWRGAAGAGEAGCVEVSDQVNPALVAIATGIGLLTDKYMLEATNFVEHYAENMKSTPAQHSFIKSAMYAGAIAGMVSFGPLSDILGRRICLILCSVITLAGALLSTCAWSVDCLIVARIITGVGMGGEYPLASTHSAESSKDSNNGARNVALLYLFGSGGGPALCDLGRLEQPPNFLDLSGMPHKYVWRSIFGIGAALSLAGLVLRYKTTRDSKKFIKAHKRDKGARRKFLGAYWQPLVGTALVWLLFDIVEYGLKQNDAAIFAADHSGPYRNSILTVLMTRLLAIPSLAVAPVLLQWYPSKFVQIGGFCGCIFANLVLWTQYGWLKQDGAVHTFLFDALYIVQLSFQSLPGVTSMAIPAEIFPSAVKGTGAAISAASGKASRSSSACPTGL</sequence>
<comment type="subcellular location">
    <subcellularLocation>
        <location evidence="1">Membrane</location>
        <topology evidence="1">Multi-pass membrane protein</topology>
    </subcellularLocation>
</comment>
<dbReference type="PANTHER" id="PTHR23511">
    <property type="entry name" value="SYNAPTIC VESICLE GLYCOPROTEIN 2"/>
    <property type="match status" value="1"/>
</dbReference>
<dbReference type="PROSITE" id="PS50850">
    <property type="entry name" value="MFS"/>
    <property type="match status" value="1"/>
</dbReference>
<dbReference type="InterPro" id="IPR005828">
    <property type="entry name" value="MFS_sugar_transport-like"/>
</dbReference>
<feature type="transmembrane region" description="Helical" evidence="7">
    <location>
        <begin position="294"/>
        <end position="312"/>
    </location>
</feature>
<evidence type="ECO:0000256" key="6">
    <source>
        <dbReference type="SAM" id="MobiDB-lite"/>
    </source>
</evidence>
<dbReference type="Proteomes" id="UP001189429">
    <property type="component" value="Unassembled WGS sequence"/>
</dbReference>
<dbReference type="InterPro" id="IPR036259">
    <property type="entry name" value="MFS_trans_sf"/>
</dbReference>
<evidence type="ECO:0000256" key="2">
    <source>
        <dbReference type="ARBA" id="ARBA00022448"/>
    </source>
</evidence>